<evidence type="ECO:0000256" key="1">
    <source>
        <dbReference type="ARBA" id="ARBA00001973"/>
    </source>
</evidence>
<keyword evidence="6" id="KW-0560">Oxidoreductase</keyword>
<comment type="caution">
    <text evidence="13">The sequence shown here is derived from an EMBL/GenBank/DDBJ whole genome shotgun (WGS) entry which is preliminary data.</text>
</comment>
<dbReference type="GO" id="GO:0046872">
    <property type="term" value="F:metal ion binding"/>
    <property type="evidence" value="ECO:0007669"/>
    <property type="project" value="UniProtKB-KW"/>
</dbReference>
<comment type="subcellular location">
    <subcellularLocation>
        <location evidence="2">Secreted</location>
    </subcellularLocation>
</comment>
<gene>
    <name evidence="13" type="ORF">VHUM_00391</name>
</gene>
<dbReference type="GO" id="GO:0005576">
    <property type="term" value="C:extracellular region"/>
    <property type="evidence" value="ECO:0007669"/>
    <property type="project" value="UniProtKB-SubCell"/>
</dbReference>
<organism evidence="13 14">
    <name type="scientific">Vanrija humicola</name>
    <name type="common">Yeast</name>
    <name type="synonym">Cryptococcus humicola</name>
    <dbReference type="NCBI Taxonomy" id="5417"/>
    <lineage>
        <taxon>Eukaryota</taxon>
        <taxon>Fungi</taxon>
        <taxon>Dikarya</taxon>
        <taxon>Basidiomycota</taxon>
        <taxon>Agaricomycotina</taxon>
        <taxon>Tremellomycetes</taxon>
        <taxon>Trichosporonales</taxon>
        <taxon>Trichosporonaceae</taxon>
        <taxon>Vanrija</taxon>
    </lineage>
</organism>
<evidence type="ECO:0000256" key="10">
    <source>
        <dbReference type="ARBA" id="ARBA00023180"/>
    </source>
</evidence>
<evidence type="ECO:0000256" key="4">
    <source>
        <dbReference type="ARBA" id="ARBA00022723"/>
    </source>
</evidence>
<evidence type="ECO:0000256" key="8">
    <source>
        <dbReference type="ARBA" id="ARBA00023033"/>
    </source>
</evidence>
<evidence type="ECO:0000256" key="6">
    <source>
        <dbReference type="ARBA" id="ARBA00023002"/>
    </source>
</evidence>
<dbReference type="InterPro" id="IPR054497">
    <property type="entry name" value="LPMO_AA14"/>
</dbReference>
<evidence type="ECO:0000256" key="5">
    <source>
        <dbReference type="ARBA" id="ARBA00022729"/>
    </source>
</evidence>
<protein>
    <submittedName>
        <fullName evidence="13">Uncharacterized protein</fullName>
    </submittedName>
</protein>
<evidence type="ECO:0000256" key="9">
    <source>
        <dbReference type="ARBA" id="ARBA00023157"/>
    </source>
</evidence>
<evidence type="ECO:0000256" key="3">
    <source>
        <dbReference type="ARBA" id="ARBA00022525"/>
    </source>
</evidence>
<keyword evidence="9" id="KW-1015">Disulfide bond</keyword>
<dbReference type="OrthoDB" id="2019572at2759"/>
<dbReference type="Pfam" id="PF22810">
    <property type="entry name" value="LPMO_AA14"/>
    <property type="match status" value="1"/>
</dbReference>
<dbReference type="EMBL" id="QKWK01000001">
    <property type="protein sequence ID" value="TXT15888.1"/>
    <property type="molecule type" value="Genomic_DNA"/>
</dbReference>
<proteinExistence type="inferred from homology"/>
<keyword evidence="7" id="KW-0186">Copper</keyword>
<comment type="similarity">
    <text evidence="11">Belongs to the polysaccharide monooxygenase AA14 family.</text>
</comment>
<keyword evidence="14" id="KW-1185">Reference proteome</keyword>
<dbReference type="Proteomes" id="UP000473826">
    <property type="component" value="Unassembled WGS sequence"/>
</dbReference>
<evidence type="ECO:0000313" key="13">
    <source>
        <dbReference type="EMBL" id="TXT15888.1"/>
    </source>
</evidence>
<keyword evidence="3" id="KW-0964">Secreted</keyword>
<sequence length="292" mass="32170">MWHPALFGYNFPNQSTDAVNNTQQNAPVTPLRERDGFNLTGWFWRFAEYPPAPGQFLELPSEGVWTAEISCNRAFTSWGVPNNQGSPWACPSVSDTSQDEGPLHTANKYNKPPDPRYFGGTALSIALTSDFESVRPEDFTIISVNATSPWTKKTEYKLPRLPKCPKGGCLVGWHWIHQKTHGEGYGDEMYFTMYRATVLKPGKKTKLGKGQVPRYCGNGTACVAGPKQPMYLFMKEGNNMDYKVVAAKENPTYARDYGFKDGAQVDALSGARALAPSFAVLAAALLGALVVL</sequence>
<evidence type="ECO:0000256" key="2">
    <source>
        <dbReference type="ARBA" id="ARBA00004613"/>
    </source>
</evidence>
<dbReference type="AlphaFoldDB" id="A0A7D8V682"/>
<evidence type="ECO:0000313" key="14">
    <source>
        <dbReference type="Proteomes" id="UP000473826"/>
    </source>
</evidence>
<feature type="region of interest" description="Disordered" evidence="12">
    <location>
        <begin position="90"/>
        <end position="111"/>
    </location>
</feature>
<name>A0A7D8V682_VANHU</name>
<reference evidence="13 14" key="1">
    <citation type="journal article" date="2019" name="PLoS Genet.">
        <title>Convergent evolution of linked mating-type loci in basidiomycete fungi.</title>
        <authorList>
            <person name="Sun S."/>
            <person name="Coelho M.A."/>
            <person name="Heitman J."/>
            <person name="Nowrousian M."/>
        </authorList>
    </citation>
    <scope>NUCLEOTIDE SEQUENCE [LARGE SCALE GENOMIC DNA]</scope>
    <source>
        <strain evidence="13 14">CBS 4282</strain>
    </source>
</reference>
<evidence type="ECO:0000256" key="12">
    <source>
        <dbReference type="SAM" id="MobiDB-lite"/>
    </source>
</evidence>
<comment type="cofactor">
    <cofactor evidence="1">
        <name>Cu(2+)</name>
        <dbReference type="ChEBI" id="CHEBI:29036"/>
    </cofactor>
</comment>
<evidence type="ECO:0000256" key="7">
    <source>
        <dbReference type="ARBA" id="ARBA00023008"/>
    </source>
</evidence>
<accession>A0A7D8V682</accession>
<keyword evidence="5" id="KW-0732">Signal</keyword>
<dbReference type="GO" id="GO:0004497">
    <property type="term" value="F:monooxygenase activity"/>
    <property type="evidence" value="ECO:0007669"/>
    <property type="project" value="UniProtKB-KW"/>
</dbReference>
<evidence type="ECO:0000256" key="11">
    <source>
        <dbReference type="ARBA" id="ARBA00046340"/>
    </source>
</evidence>
<keyword evidence="4" id="KW-0479">Metal-binding</keyword>
<keyword evidence="10" id="KW-0325">Glycoprotein</keyword>
<keyword evidence="8" id="KW-0503">Monooxygenase</keyword>